<dbReference type="HOGENOM" id="CLU_3185967_0_0_10"/>
<reference evidence="1 2" key="1">
    <citation type="journal article" date="2015" name="Genome Announc.">
        <title>Complete Genome Sequence of the Novel Leech Symbiont Mucinivorans hirudinis M3T.</title>
        <authorList>
            <person name="Nelson M.C."/>
            <person name="Bomar L."/>
            <person name="Graf J."/>
        </authorList>
    </citation>
    <scope>NUCLEOTIDE SEQUENCE [LARGE SCALE GENOMIC DNA]</scope>
    <source>
        <strain evidence="2">M3</strain>
    </source>
</reference>
<dbReference type="KEGG" id="rbc:BN938_1391"/>
<dbReference type="InterPro" id="IPR037066">
    <property type="entry name" value="Plug_dom_sf"/>
</dbReference>
<gene>
    <name evidence="1" type="ORF">BN938_1391</name>
</gene>
<evidence type="ECO:0000313" key="2">
    <source>
        <dbReference type="Proteomes" id="UP000027616"/>
    </source>
</evidence>
<dbReference type="Gene3D" id="2.170.130.10">
    <property type="entry name" value="TonB-dependent receptor, plug domain"/>
    <property type="match status" value="1"/>
</dbReference>
<evidence type="ECO:0000313" key="1">
    <source>
        <dbReference type="EMBL" id="CDN31478.1"/>
    </source>
</evidence>
<organism evidence="1 2">
    <name type="scientific">Mucinivorans hirudinis</name>
    <dbReference type="NCBI Taxonomy" id="1433126"/>
    <lineage>
        <taxon>Bacteria</taxon>
        <taxon>Pseudomonadati</taxon>
        <taxon>Bacteroidota</taxon>
        <taxon>Bacteroidia</taxon>
        <taxon>Bacteroidales</taxon>
        <taxon>Rikenellaceae</taxon>
        <taxon>Mucinivorans</taxon>
    </lineage>
</organism>
<keyword evidence="2" id="KW-1185">Reference proteome</keyword>
<protein>
    <submittedName>
        <fullName evidence="1">Uncharacterized protein</fullName>
    </submittedName>
</protein>
<name>A0A060RCF6_9BACT</name>
<dbReference type="AlphaFoldDB" id="A0A060RCF6"/>
<accession>A0A060RCF6</accession>
<dbReference type="Proteomes" id="UP000027616">
    <property type="component" value="Chromosome I"/>
</dbReference>
<sequence length="46" mass="5045">MIYTYTYVGSDGSSMNRVDPNDVESISVLKDAASADQLSPALFWKT</sequence>
<proteinExistence type="predicted"/>
<dbReference type="EMBL" id="HG934468">
    <property type="protein sequence ID" value="CDN31478.1"/>
    <property type="molecule type" value="Genomic_DNA"/>
</dbReference>